<dbReference type="PANTHER" id="PTHR11328:SF24">
    <property type="entry name" value="MAJOR FACILITATOR SUPERFAMILY (MFS) PROFILE DOMAIN-CONTAINING PROTEIN"/>
    <property type="match status" value="1"/>
</dbReference>
<dbReference type="eggNOG" id="COG2211">
    <property type="taxonomic scope" value="Bacteria"/>
</dbReference>
<dbReference type="SUPFAM" id="SSF103473">
    <property type="entry name" value="MFS general substrate transporter"/>
    <property type="match status" value="1"/>
</dbReference>
<feature type="transmembrane region" description="Helical" evidence="2">
    <location>
        <begin position="183"/>
        <end position="203"/>
    </location>
</feature>
<dbReference type="Pfam" id="PF13347">
    <property type="entry name" value="MFS_2"/>
    <property type="match status" value="1"/>
</dbReference>
<dbReference type="OrthoDB" id="9764596at2"/>
<evidence type="ECO:0000313" key="4">
    <source>
        <dbReference type="Proteomes" id="UP000018680"/>
    </source>
</evidence>
<dbReference type="GO" id="GO:0015293">
    <property type="term" value="F:symporter activity"/>
    <property type="evidence" value="ECO:0007669"/>
    <property type="project" value="InterPro"/>
</dbReference>
<reference evidence="3 4" key="1">
    <citation type="journal article" date="2015" name="Stand. Genomic Sci.">
        <title>Complete genome sequence and description of Salinispira pacifica gen. nov., sp. nov., a novel spirochaete isolated form a hypersaline microbial mat.</title>
        <authorList>
            <person name="Ben Hania W."/>
            <person name="Joseph M."/>
            <person name="Schumann P."/>
            <person name="Bunk B."/>
            <person name="Fiebig A."/>
            <person name="Sproer C."/>
            <person name="Klenk H.P."/>
            <person name="Fardeau M.L."/>
            <person name="Spring S."/>
        </authorList>
    </citation>
    <scope>NUCLEOTIDE SEQUENCE [LARGE SCALE GENOMIC DNA]</scope>
    <source>
        <strain evidence="3 4">L21-RPul-D2</strain>
    </source>
</reference>
<feature type="transmembrane region" description="Helical" evidence="2">
    <location>
        <begin position="276"/>
        <end position="293"/>
    </location>
</feature>
<dbReference type="PANTHER" id="PTHR11328">
    <property type="entry name" value="MAJOR FACILITATOR SUPERFAMILY DOMAIN-CONTAINING PROTEIN"/>
    <property type="match status" value="1"/>
</dbReference>
<keyword evidence="2" id="KW-1133">Transmembrane helix</keyword>
<dbReference type="InterPro" id="IPR036259">
    <property type="entry name" value="MFS_trans_sf"/>
</dbReference>
<dbReference type="GO" id="GO:0005886">
    <property type="term" value="C:plasma membrane"/>
    <property type="evidence" value="ECO:0007669"/>
    <property type="project" value="TreeGrafter"/>
</dbReference>
<dbReference type="InterPro" id="IPR001927">
    <property type="entry name" value="Na/Gal_symport"/>
</dbReference>
<gene>
    <name evidence="3" type="ORF">L21SP2_3413</name>
</gene>
<dbReference type="GO" id="GO:0008643">
    <property type="term" value="P:carbohydrate transport"/>
    <property type="evidence" value="ECO:0007669"/>
    <property type="project" value="InterPro"/>
</dbReference>
<dbReference type="RefSeq" id="WP_024269639.1">
    <property type="nucleotide sequence ID" value="NC_023035.1"/>
</dbReference>
<dbReference type="NCBIfam" id="TIGR00792">
    <property type="entry name" value="gph"/>
    <property type="match status" value="1"/>
</dbReference>
<dbReference type="AlphaFoldDB" id="V5WNT1"/>
<feature type="transmembrane region" description="Helical" evidence="2">
    <location>
        <begin position="21"/>
        <end position="39"/>
    </location>
</feature>
<feature type="transmembrane region" description="Helical" evidence="2">
    <location>
        <begin position="243"/>
        <end position="264"/>
    </location>
</feature>
<evidence type="ECO:0000313" key="3">
    <source>
        <dbReference type="EMBL" id="AHC16751.1"/>
    </source>
</evidence>
<dbReference type="STRING" id="1307761.L21SP2_3413"/>
<dbReference type="InterPro" id="IPR039672">
    <property type="entry name" value="MFS_2"/>
</dbReference>
<evidence type="ECO:0000256" key="1">
    <source>
        <dbReference type="ARBA" id="ARBA00009617"/>
    </source>
</evidence>
<dbReference type="GO" id="GO:0006814">
    <property type="term" value="P:sodium ion transport"/>
    <property type="evidence" value="ECO:0007669"/>
    <property type="project" value="InterPro"/>
</dbReference>
<feature type="transmembrane region" description="Helical" evidence="2">
    <location>
        <begin position="151"/>
        <end position="171"/>
    </location>
</feature>
<feature type="transmembrane region" description="Helical" evidence="2">
    <location>
        <begin position="45"/>
        <end position="63"/>
    </location>
</feature>
<dbReference type="KEGG" id="slr:L21SP2_3413"/>
<feature type="transmembrane region" description="Helical" evidence="2">
    <location>
        <begin position="305"/>
        <end position="322"/>
    </location>
</feature>
<feature type="transmembrane region" description="Helical" evidence="2">
    <location>
        <begin position="84"/>
        <end position="106"/>
    </location>
</feature>
<evidence type="ECO:0008006" key="5">
    <source>
        <dbReference type="Google" id="ProtNLM"/>
    </source>
</evidence>
<feature type="transmembrane region" description="Helical" evidence="2">
    <location>
        <begin position="421"/>
        <end position="443"/>
    </location>
</feature>
<comment type="similarity">
    <text evidence="1">Belongs to the sodium:galactoside symporter (TC 2.A.2) family.</text>
</comment>
<feature type="transmembrane region" description="Helical" evidence="2">
    <location>
        <begin position="328"/>
        <end position="357"/>
    </location>
</feature>
<sequence length="493" mass="54876">MSEITKKEPALKHMLAYGSGDIYGGGSFFIIGALFLVFLTDVVGMKPSLAGVIILIGKIWDAVSDPAMGFLSDNTRSRWGRRRVFFLIGVLPVFLSFSLLWISVPGTPAAGFFYYLAAYLFFNSVFTMMLIPYNSLPAEMSKTYAKRSRMIAVRMVFSQLGVLLGAVAAKTLVELFPTETEGYMFMGLIFGGLYAIPWIFVFFGTYERDHSSEPPVRGFRTALVSILSEFATTMRNRSLRIHISMYLAAYLTMDIFNALFLFYLKDYLDREPLYQVLLGIVIGTQILTLYFVARSCSRIGNAPTYRRHIVIWAAGFLILGLVRPATPIPILIIPAVLIGIGLSGGAMVPYNMLAFVTDADEMITRRRREGTYAGVMTFIRKTAQALALFLVGLGLDAIGYIPASQGLDVIQSNETVSGIRWMLMSAPAVLLIFGFLISLKFSINPQNHRVLLKEIKRLKHGGRKADAEQQTRQILRDITGLHYEQLWSESGGG</sequence>
<protein>
    <recommendedName>
        <fullName evidence="5">MFS transporter</fullName>
    </recommendedName>
</protein>
<feature type="transmembrane region" description="Helical" evidence="2">
    <location>
        <begin position="378"/>
        <end position="401"/>
    </location>
</feature>
<accession>V5WNT1</accession>
<organism evidence="3 4">
    <name type="scientific">Salinispira pacifica</name>
    <dbReference type="NCBI Taxonomy" id="1307761"/>
    <lineage>
        <taxon>Bacteria</taxon>
        <taxon>Pseudomonadati</taxon>
        <taxon>Spirochaetota</taxon>
        <taxon>Spirochaetia</taxon>
        <taxon>Spirochaetales</taxon>
        <taxon>Spirochaetaceae</taxon>
        <taxon>Salinispira</taxon>
    </lineage>
</organism>
<keyword evidence="4" id="KW-1185">Reference proteome</keyword>
<keyword evidence="2" id="KW-0472">Membrane</keyword>
<proteinExistence type="inferred from homology"/>
<dbReference type="Proteomes" id="UP000018680">
    <property type="component" value="Chromosome"/>
</dbReference>
<dbReference type="CDD" id="cd17332">
    <property type="entry name" value="MFS_MelB_like"/>
    <property type="match status" value="1"/>
</dbReference>
<name>V5WNT1_9SPIO</name>
<keyword evidence="2" id="KW-0812">Transmembrane</keyword>
<dbReference type="EMBL" id="CP006939">
    <property type="protein sequence ID" value="AHC16751.1"/>
    <property type="molecule type" value="Genomic_DNA"/>
</dbReference>
<feature type="transmembrane region" description="Helical" evidence="2">
    <location>
        <begin position="112"/>
        <end position="131"/>
    </location>
</feature>
<dbReference type="HOGENOM" id="CLU_027408_4_1_12"/>
<dbReference type="Gene3D" id="1.20.1250.20">
    <property type="entry name" value="MFS general substrate transporter like domains"/>
    <property type="match status" value="2"/>
</dbReference>
<evidence type="ECO:0000256" key="2">
    <source>
        <dbReference type="SAM" id="Phobius"/>
    </source>
</evidence>